<dbReference type="PANTHER" id="PTHR34984">
    <property type="entry name" value="CARBON STORAGE REGULATOR"/>
    <property type="match status" value="1"/>
</dbReference>
<dbReference type="Pfam" id="PF02599">
    <property type="entry name" value="CsrA"/>
    <property type="match status" value="1"/>
</dbReference>
<dbReference type="SUPFAM" id="SSF117130">
    <property type="entry name" value="CsrA-like"/>
    <property type="match status" value="1"/>
</dbReference>
<dbReference type="Proteomes" id="UP001493487">
    <property type="component" value="Unassembled WGS sequence"/>
</dbReference>
<accession>A0ABV1KR45</accession>
<name>A0ABV1KR45_9BACL</name>
<dbReference type="EMBL" id="JASKHM010000003">
    <property type="protein sequence ID" value="MEQ4482348.1"/>
    <property type="molecule type" value="Genomic_DNA"/>
</dbReference>
<dbReference type="PANTHER" id="PTHR34984:SF1">
    <property type="entry name" value="CARBON STORAGE REGULATOR"/>
    <property type="match status" value="1"/>
</dbReference>
<proteinExistence type="inferred from homology"/>
<evidence type="ECO:0000256" key="2">
    <source>
        <dbReference type="ARBA" id="ARBA00022845"/>
    </source>
</evidence>
<evidence type="ECO:0000313" key="6">
    <source>
        <dbReference type="Proteomes" id="UP001493487"/>
    </source>
</evidence>
<evidence type="ECO:0000313" key="5">
    <source>
        <dbReference type="EMBL" id="MEQ4482348.1"/>
    </source>
</evidence>
<reference evidence="5 6" key="1">
    <citation type="journal article" date="2023" name="Genome Announc.">
        <title>Pan-Genome Analyses of the Genus Cohnella and Proposal of the Novel Species Cohnella silvisoli sp. nov., Isolated from Forest Soil.</title>
        <authorList>
            <person name="Wang C."/>
            <person name="Mao L."/>
            <person name="Bao G."/>
            <person name="Zhu H."/>
        </authorList>
    </citation>
    <scope>NUCLEOTIDE SEQUENCE [LARGE SCALE GENOMIC DNA]</scope>
    <source>
        <strain evidence="5 6">NL03-T5-1</strain>
    </source>
</reference>
<keyword evidence="2 4" id="KW-0810">Translation regulation</keyword>
<comment type="similarity">
    <text evidence="4">Belongs to the CsrA/RsmA family.</text>
</comment>
<evidence type="ECO:0000256" key="4">
    <source>
        <dbReference type="HAMAP-Rule" id="MF_00167"/>
    </source>
</evidence>
<keyword evidence="1 4" id="KW-0963">Cytoplasm</keyword>
<keyword evidence="4" id="KW-0678">Repressor</keyword>
<dbReference type="RefSeq" id="WP_232184985.1">
    <property type="nucleotide sequence ID" value="NZ_JAIOAP010000004.1"/>
</dbReference>
<comment type="function">
    <text evidence="4">A translational regulator that binds mRNA to regulate translation initiation and/or mRNA stability. Usually binds in the 5'-UTR at or near the Shine-Dalgarno sequence preventing ribosome-binding, thus repressing translation. Its main target seems to be the major flagellin gene, while its function is anatagonized by FliW.</text>
</comment>
<organism evidence="5 6">
    <name type="scientific">Cohnella silvisoli</name>
    <dbReference type="NCBI Taxonomy" id="2873699"/>
    <lineage>
        <taxon>Bacteria</taxon>
        <taxon>Bacillati</taxon>
        <taxon>Bacillota</taxon>
        <taxon>Bacilli</taxon>
        <taxon>Bacillales</taxon>
        <taxon>Paenibacillaceae</taxon>
        <taxon>Cohnella</taxon>
    </lineage>
</organism>
<comment type="subunit">
    <text evidence="4">Homodimer; the beta-strands of each monomer intercalate to form a hydrophobic core, while the alpha-helices form wings that extend away from the core.</text>
</comment>
<keyword evidence="3 4" id="KW-0694">RNA-binding</keyword>
<dbReference type="InterPro" id="IPR003751">
    <property type="entry name" value="CsrA"/>
</dbReference>
<dbReference type="InterPro" id="IPR036107">
    <property type="entry name" value="CsrA_sf"/>
</dbReference>
<evidence type="ECO:0000256" key="1">
    <source>
        <dbReference type="ARBA" id="ARBA00022490"/>
    </source>
</evidence>
<comment type="subcellular location">
    <subcellularLocation>
        <location evidence="4">Cytoplasm</location>
    </subcellularLocation>
</comment>
<sequence length="66" mass="7351">MLVLGRKPGEYVLIDNNIMVRVIKSDEGHLRLAIEAPKHIPIVRGELWEEKNIALGTAEKAKTSST</sequence>
<gene>
    <name evidence="4" type="primary">csrA</name>
    <name evidence="5" type="ORF">QJS35_08055</name>
</gene>
<evidence type="ECO:0000256" key="3">
    <source>
        <dbReference type="ARBA" id="ARBA00022884"/>
    </source>
</evidence>
<protein>
    <recommendedName>
        <fullName evidence="4">Translational regulator CsrA</fullName>
    </recommendedName>
</protein>
<dbReference type="Gene3D" id="2.60.40.4380">
    <property type="entry name" value="Translational regulator CsrA"/>
    <property type="match status" value="1"/>
</dbReference>
<keyword evidence="6" id="KW-1185">Reference proteome</keyword>
<keyword evidence="4" id="KW-1005">Bacterial flagellum biogenesis</keyword>
<comment type="caution">
    <text evidence="5">The sequence shown here is derived from an EMBL/GenBank/DDBJ whole genome shotgun (WGS) entry which is preliminary data.</text>
</comment>
<dbReference type="HAMAP" id="MF_00167">
    <property type="entry name" value="CsrA"/>
    <property type="match status" value="1"/>
</dbReference>